<keyword evidence="2" id="KW-1185">Reference proteome</keyword>
<dbReference type="Pfam" id="PF20431">
    <property type="entry name" value="E_motif"/>
    <property type="match status" value="1"/>
</dbReference>
<dbReference type="InterPro" id="IPR046848">
    <property type="entry name" value="E_motif"/>
</dbReference>
<dbReference type="EMBL" id="MJEQ01006115">
    <property type="protein sequence ID" value="OIT19850.1"/>
    <property type="molecule type" value="Genomic_DNA"/>
</dbReference>
<dbReference type="AlphaFoldDB" id="A0A1J6JPZ3"/>
<dbReference type="PANTHER" id="PTHR47926">
    <property type="entry name" value="PENTATRICOPEPTIDE REPEAT-CONTAINING PROTEIN"/>
    <property type="match status" value="1"/>
</dbReference>
<dbReference type="SMR" id="A0A1J6JPZ3"/>
<name>A0A1J6JPZ3_NICAT</name>
<reference evidence="1" key="1">
    <citation type="submission" date="2016-11" db="EMBL/GenBank/DDBJ databases">
        <title>The genome of Nicotiana attenuata.</title>
        <authorList>
            <person name="Xu S."/>
            <person name="Brockmoeller T."/>
            <person name="Gaquerel E."/>
            <person name="Navarro A."/>
            <person name="Kuhl H."/>
            <person name="Gase K."/>
            <person name="Ling Z."/>
            <person name="Zhou W."/>
            <person name="Kreitzer C."/>
            <person name="Stanke M."/>
            <person name="Tang H."/>
            <person name="Lyons E."/>
            <person name="Pandey P."/>
            <person name="Pandey S.P."/>
            <person name="Timmermann B."/>
            <person name="Baldwin I.T."/>
        </authorList>
    </citation>
    <scope>NUCLEOTIDE SEQUENCE [LARGE SCALE GENOMIC DNA]</scope>
    <source>
        <strain evidence="1">UT</strain>
    </source>
</reference>
<evidence type="ECO:0000313" key="1">
    <source>
        <dbReference type="EMBL" id="OIT19850.1"/>
    </source>
</evidence>
<organism evidence="1 2">
    <name type="scientific">Nicotiana attenuata</name>
    <name type="common">Coyote tobacco</name>
    <dbReference type="NCBI Taxonomy" id="49451"/>
    <lineage>
        <taxon>Eukaryota</taxon>
        <taxon>Viridiplantae</taxon>
        <taxon>Streptophyta</taxon>
        <taxon>Embryophyta</taxon>
        <taxon>Tracheophyta</taxon>
        <taxon>Spermatophyta</taxon>
        <taxon>Magnoliopsida</taxon>
        <taxon>eudicotyledons</taxon>
        <taxon>Gunneridae</taxon>
        <taxon>Pentapetalae</taxon>
        <taxon>asterids</taxon>
        <taxon>lamiids</taxon>
        <taxon>Solanales</taxon>
        <taxon>Solanaceae</taxon>
        <taxon>Nicotianoideae</taxon>
        <taxon>Nicotianeae</taxon>
        <taxon>Nicotiana</taxon>
    </lineage>
</organism>
<dbReference type="InterPro" id="IPR046960">
    <property type="entry name" value="PPR_At4g14850-like_plant"/>
</dbReference>
<dbReference type="STRING" id="49451.A0A1J6JPZ3"/>
<accession>A0A1J6JPZ3</accession>
<dbReference type="GO" id="GO:0009451">
    <property type="term" value="P:RNA modification"/>
    <property type="evidence" value="ECO:0007669"/>
    <property type="project" value="InterPro"/>
</dbReference>
<dbReference type="Gramene" id="OIT19850">
    <property type="protein sequence ID" value="OIT19850"/>
    <property type="gene ID" value="A4A49_53968"/>
</dbReference>
<evidence type="ECO:0000313" key="2">
    <source>
        <dbReference type="Proteomes" id="UP000187609"/>
    </source>
</evidence>
<gene>
    <name evidence="1" type="ORF">A4A49_53968</name>
</gene>
<comment type="caution">
    <text evidence="1">The sequence shown here is derived from an EMBL/GenBank/DDBJ whole genome shotgun (WGS) entry which is preliminary data.</text>
</comment>
<dbReference type="PANTHER" id="PTHR47926:SF365">
    <property type="entry name" value="DYW DOMAIN-CONTAINING PROTEIN"/>
    <property type="match status" value="1"/>
</dbReference>
<evidence type="ECO:0008006" key="3">
    <source>
        <dbReference type="Google" id="ProtNLM"/>
    </source>
</evidence>
<protein>
    <recommendedName>
        <fullName evidence="3">Pentatricopeptide repeat-containing protein</fullName>
    </recommendedName>
</protein>
<proteinExistence type="predicted"/>
<dbReference type="GO" id="GO:0003723">
    <property type="term" value="F:RNA binding"/>
    <property type="evidence" value="ECO:0007669"/>
    <property type="project" value="InterPro"/>
</dbReference>
<sequence length="87" mass="10115">MKDIPAESNLPLESPLWSELLGSTRFRILGEQIANKLIEEDPKNFRHYLLLVNIYAAAGRWDEVAQTKRRMNRKNTGLQFKRLEGNC</sequence>
<dbReference type="Proteomes" id="UP000187609">
    <property type="component" value="Unassembled WGS sequence"/>
</dbReference>